<comment type="subcellular location">
    <subcellularLocation>
        <location evidence="1">Cell membrane</location>
        <topology evidence="1">Multi-pass membrane protein</topology>
    </subcellularLocation>
</comment>
<gene>
    <name evidence="7" type="ORF">FYJ45_27340</name>
</gene>
<sequence>MVSLVTIYSPKIVLDAIQRPADIKEFTMTIIFITLILAAMFIIELYSRNTAAHCANAFVLTHMQRIWLNKAADMDYEAFTSEEGKQKAEKARAALEDGNRGGLGTYFPRFSAMLMNTAGFISYSTVIMKLHPLTVPILIVFYLINLGGTLYVEKIKQASKDDIAKAGRKLNYIAYRTRGLDIGKDIRIYSMTGWLRAMALKAKEDNIRIQKRIADRQFILDLVNIVLVFIRDGGAYAYLIYMVLGGHITIGDFVLYFAAITGLGEWFAKLAYFAA</sequence>
<dbReference type="Gene3D" id="1.20.1560.10">
    <property type="entry name" value="ABC transporter type 1, transmembrane domain"/>
    <property type="match status" value="1"/>
</dbReference>
<evidence type="ECO:0000259" key="6">
    <source>
        <dbReference type="PROSITE" id="PS50929"/>
    </source>
</evidence>
<feature type="transmembrane region" description="Helical" evidence="5">
    <location>
        <begin position="26"/>
        <end position="46"/>
    </location>
</feature>
<comment type="caution">
    <text evidence="7">The sequence shown here is derived from an EMBL/GenBank/DDBJ whole genome shotgun (WGS) entry which is preliminary data.</text>
</comment>
<evidence type="ECO:0000256" key="4">
    <source>
        <dbReference type="ARBA" id="ARBA00023136"/>
    </source>
</evidence>
<evidence type="ECO:0000256" key="1">
    <source>
        <dbReference type="ARBA" id="ARBA00004651"/>
    </source>
</evidence>
<evidence type="ECO:0000256" key="3">
    <source>
        <dbReference type="ARBA" id="ARBA00022989"/>
    </source>
</evidence>
<evidence type="ECO:0000313" key="8">
    <source>
        <dbReference type="Proteomes" id="UP000436047"/>
    </source>
</evidence>
<dbReference type="InterPro" id="IPR011527">
    <property type="entry name" value="ABC1_TM_dom"/>
</dbReference>
<keyword evidence="7" id="KW-0067">ATP-binding</keyword>
<dbReference type="GO" id="GO:0140359">
    <property type="term" value="F:ABC-type transporter activity"/>
    <property type="evidence" value="ECO:0007669"/>
    <property type="project" value="InterPro"/>
</dbReference>
<reference evidence="7 8" key="1">
    <citation type="submission" date="2019-08" db="EMBL/GenBank/DDBJ databases">
        <title>In-depth cultivation of the pig gut microbiome towards novel bacterial diversity and tailored functional studies.</title>
        <authorList>
            <person name="Wylensek D."/>
            <person name="Hitch T.C.A."/>
            <person name="Clavel T."/>
        </authorList>
    </citation>
    <scope>NUCLEOTIDE SEQUENCE [LARGE SCALE GENOMIC DNA]</scope>
    <source>
        <strain evidence="7 8">WCA-389-WT-23B</strain>
    </source>
</reference>
<keyword evidence="4 5" id="KW-0472">Membrane</keyword>
<keyword evidence="2 5" id="KW-0812">Transmembrane</keyword>
<dbReference type="GO" id="GO:0005524">
    <property type="term" value="F:ATP binding"/>
    <property type="evidence" value="ECO:0007669"/>
    <property type="project" value="UniProtKB-KW"/>
</dbReference>
<evidence type="ECO:0000313" key="7">
    <source>
        <dbReference type="EMBL" id="MSS91794.1"/>
    </source>
</evidence>
<keyword evidence="8" id="KW-1185">Reference proteome</keyword>
<evidence type="ECO:0000256" key="5">
    <source>
        <dbReference type="SAM" id="Phobius"/>
    </source>
</evidence>
<name>A0A6N7WQ26_9FIRM</name>
<dbReference type="RefSeq" id="WP_154468162.1">
    <property type="nucleotide sequence ID" value="NZ_JAXDZL010000182.1"/>
</dbReference>
<dbReference type="GeneID" id="86056705"/>
<dbReference type="GO" id="GO:0005886">
    <property type="term" value="C:plasma membrane"/>
    <property type="evidence" value="ECO:0007669"/>
    <property type="project" value="UniProtKB-SubCell"/>
</dbReference>
<evidence type="ECO:0000256" key="2">
    <source>
        <dbReference type="ARBA" id="ARBA00022692"/>
    </source>
</evidence>
<accession>A0A6N7WQ26</accession>
<dbReference type="PROSITE" id="PS50929">
    <property type="entry name" value="ABC_TM1F"/>
    <property type="match status" value="1"/>
</dbReference>
<feature type="domain" description="ABC transmembrane type-1" evidence="6">
    <location>
        <begin position="103"/>
        <end position="275"/>
    </location>
</feature>
<protein>
    <submittedName>
        <fullName evidence="7">ABC transporter ATP-binding protein</fullName>
    </submittedName>
</protein>
<proteinExistence type="predicted"/>
<dbReference type="InterPro" id="IPR036640">
    <property type="entry name" value="ABC1_TM_sf"/>
</dbReference>
<feature type="transmembrane region" description="Helical" evidence="5">
    <location>
        <begin position="110"/>
        <end position="127"/>
    </location>
</feature>
<dbReference type="EMBL" id="VUMI01000080">
    <property type="protein sequence ID" value="MSS91794.1"/>
    <property type="molecule type" value="Genomic_DNA"/>
</dbReference>
<keyword evidence="3 5" id="KW-1133">Transmembrane helix</keyword>
<dbReference type="AlphaFoldDB" id="A0A6N7WQ26"/>
<feature type="transmembrane region" description="Helical" evidence="5">
    <location>
        <begin position="133"/>
        <end position="152"/>
    </location>
</feature>
<dbReference type="Proteomes" id="UP000436047">
    <property type="component" value="Unassembled WGS sequence"/>
</dbReference>
<dbReference type="SUPFAM" id="SSF90123">
    <property type="entry name" value="ABC transporter transmembrane region"/>
    <property type="match status" value="1"/>
</dbReference>
<keyword evidence="7" id="KW-0547">Nucleotide-binding</keyword>
<organism evidence="7 8">
    <name type="scientific">Eisenbergiella porci</name>
    <dbReference type="NCBI Taxonomy" id="2652274"/>
    <lineage>
        <taxon>Bacteria</taxon>
        <taxon>Bacillati</taxon>
        <taxon>Bacillota</taxon>
        <taxon>Clostridia</taxon>
        <taxon>Lachnospirales</taxon>
        <taxon>Lachnospiraceae</taxon>
        <taxon>Eisenbergiella</taxon>
    </lineage>
</organism>